<evidence type="ECO:0000259" key="8">
    <source>
        <dbReference type="Pfam" id="PF02687"/>
    </source>
</evidence>
<evidence type="ECO:0000313" key="11">
    <source>
        <dbReference type="Proteomes" id="UP000577956"/>
    </source>
</evidence>
<feature type="transmembrane region" description="Helical" evidence="7">
    <location>
        <begin position="38"/>
        <end position="59"/>
    </location>
</feature>
<reference evidence="9 12" key="2">
    <citation type="submission" date="2021-01" db="EMBL/GenBank/DDBJ databases">
        <title>Whole genome shotgun sequence of Cellulomonas oligotrophica NBRC 109435.</title>
        <authorList>
            <person name="Komaki H."/>
            <person name="Tamura T."/>
        </authorList>
    </citation>
    <scope>NUCLEOTIDE SEQUENCE [LARGE SCALE GENOMIC DNA]</scope>
    <source>
        <strain evidence="9 12">NBRC 109435</strain>
    </source>
</reference>
<dbReference type="RefSeq" id="WP_140457790.1">
    <property type="nucleotide sequence ID" value="NZ_BAABFI010000002.1"/>
</dbReference>
<evidence type="ECO:0000256" key="7">
    <source>
        <dbReference type="SAM" id="Phobius"/>
    </source>
</evidence>
<dbReference type="EMBL" id="JACCBK010000001">
    <property type="protein sequence ID" value="NYD86107.1"/>
    <property type="molecule type" value="Genomic_DNA"/>
</dbReference>
<comment type="subcellular location">
    <subcellularLocation>
        <location evidence="1">Cell membrane</location>
        <topology evidence="1">Multi-pass membrane protein</topology>
    </subcellularLocation>
</comment>
<feature type="transmembrane region" description="Helical" evidence="7">
    <location>
        <begin position="854"/>
        <end position="873"/>
    </location>
</feature>
<keyword evidence="2" id="KW-1003">Cell membrane</keyword>
<evidence type="ECO:0000256" key="3">
    <source>
        <dbReference type="ARBA" id="ARBA00022692"/>
    </source>
</evidence>
<keyword evidence="3 7" id="KW-0812">Transmembrane</keyword>
<evidence type="ECO:0000313" key="9">
    <source>
        <dbReference type="EMBL" id="GIG30885.1"/>
    </source>
</evidence>
<name>A0A7Y9FFT0_9CELL</name>
<feature type="transmembrane region" description="Helical" evidence="7">
    <location>
        <begin position="802"/>
        <end position="826"/>
    </location>
</feature>
<keyword evidence="12" id="KW-1185">Reference proteome</keyword>
<feature type="region of interest" description="Disordered" evidence="6">
    <location>
        <begin position="84"/>
        <end position="105"/>
    </location>
</feature>
<evidence type="ECO:0000313" key="10">
    <source>
        <dbReference type="EMBL" id="NYD86107.1"/>
    </source>
</evidence>
<evidence type="ECO:0000313" key="12">
    <source>
        <dbReference type="Proteomes" id="UP000618382"/>
    </source>
</evidence>
<comment type="caution">
    <text evidence="10">The sequence shown here is derived from an EMBL/GenBank/DDBJ whole genome shotgun (WGS) entry which is preliminary data.</text>
</comment>
<organism evidence="10 11">
    <name type="scientific">Cellulomonas oligotrophica</name>
    <dbReference type="NCBI Taxonomy" id="931536"/>
    <lineage>
        <taxon>Bacteria</taxon>
        <taxon>Bacillati</taxon>
        <taxon>Actinomycetota</taxon>
        <taxon>Actinomycetes</taxon>
        <taxon>Micrococcales</taxon>
        <taxon>Cellulomonadaceae</taxon>
        <taxon>Cellulomonas</taxon>
    </lineage>
</organism>
<feature type="transmembrane region" description="Helical" evidence="7">
    <location>
        <begin position="893"/>
        <end position="915"/>
    </location>
</feature>
<protein>
    <submittedName>
        <fullName evidence="10">Putative ABC transport system permease protein</fullName>
    </submittedName>
</protein>
<feature type="domain" description="ABC3 transporter permease C-terminal" evidence="8">
    <location>
        <begin position="307"/>
        <end position="421"/>
    </location>
</feature>
<evidence type="ECO:0000256" key="4">
    <source>
        <dbReference type="ARBA" id="ARBA00022989"/>
    </source>
</evidence>
<dbReference type="EMBL" id="BONN01000001">
    <property type="protein sequence ID" value="GIG30885.1"/>
    <property type="molecule type" value="Genomic_DNA"/>
</dbReference>
<dbReference type="PANTHER" id="PTHR30287:SF1">
    <property type="entry name" value="INNER MEMBRANE PROTEIN"/>
    <property type="match status" value="1"/>
</dbReference>
<gene>
    <name evidence="10" type="ORF">BKA21_001656</name>
    <name evidence="9" type="ORF">Col01nite_00440</name>
</gene>
<dbReference type="InterPro" id="IPR003838">
    <property type="entry name" value="ABC3_permease_C"/>
</dbReference>
<feature type="transmembrane region" description="Helical" evidence="7">
    <location>
        <begin position="443"/>
        <end position="466"/>
    </location>
</feature>
<dbReference type="InterPro" id="IPR038766">
    <property type="entry name" value="Membrane_comp_ABC_pdt"/>
</dbReference>
<feature type="transmembrane region" description="Helical" evidence="7">
    <location>
        <begin position="478"/>
        <end position="504"/>
    </location>
</feature>
<dbReference type="PANTHER" id="PTHR30287">
    <property type="entry name" value="MEMBRANE COMPONENT OF PREDICTED ABC SUPERFAMILY METABOLITE UPTAKE TRANSPORTER"/>
    <property type="match status" value="1"/>
</dbReference>
<keyword evidence="4 7" id="KW-1133">Transmembrane helix</keyword>
<accession>A0A7Y9FFT0</accession>
<feature type="transmembrane region" description="Helical" evidence="7">
    <location>
        <begin position="525"/>
        <end position="547"/>
    </location>
</feature>
<proteinExistence type="predicted"/>
<evidence type="ECO:0000256" key="5">
    <source>
        <dbReference type="ARBA" id="ARBA00023136"/>
    </source>
</evidence>
<dbReference type="Pfam" id="PF02687">
    <property type="entry name" value="FtsX"/>
    <property type="match status" value="1"/>
</dbReference>
<dbReference type="AlphaFoldDB" id="A0A7Y9FFT0"/>
<dbReference type="Proteomes" id="UP000577956">
    <property type="component" value="Unassembled WGS sequence"/>
</dbReference>
<dbReference type="GO" id="GO:0005886">
    <property type="term" value="C:plasma membrane"/>
    <property type="evidence" value="ECO:0007669"/>
    <property type="project" value="UniProtKB-SubCell"/>
</dbReference>
<evidence type="ECO:0000256" key="1">
    <source>
        <dbReference type="ARBA" id="ARBA00004651"/>
    </source>
</evidence>
<dbReference type="Proteomes" id="UP000618382">
    <property type="component" value="Unassembled WGS sequence"/>
</dbReference>
<feature type="transmembrane region" description="Helical" evidence="7">
    <location>
        <begin position="301"/>
        <end position="325"/>
    </location>
</feature>
<feature type="transmembrane region" description="Helical" evidence="7">
    <location>
        <begin position="396"/>
        <end position="416"/>
    </location>
</feature>
<sequence>MSVTAPARPALPARLVASWRVAARIALRDARDERGRTALVAALVALPVAAAVAVSTLSLSATPTPARLVGATLGDHAQALVGEQAGSAVTQDPDGSTWEPDGYVPRGERADVATYERRLAAALPADARLVRAVRGPADLGSDARTADPAAVVGDSAQALVLELGLDDLPEVVTAPLHSGTLPRRADGVLISHAWAVALDAWVGDTITVTPAEGGPVSLVVSGVLARAPLSPDVVATTGAVLPEPTHAGALLPSAPAWYVLGPSPVTWDDVLAVNGLGSAVVSRAVVLDPPAVPARDDDGTAVLLGGAVVLGLLEAVLLIGPAFAIGARSSRRRLALLAAVGADRRTVRRVVVLGGLLVGAAASAAGAVTGLGVAAVVRWVDLATGRFTYPDLRVSAWQVLAAVLTGTAVATAAAWLPARRAACVDVVAALAGRRAEAPPRRRVVVVGLLLAAGGAAVIVLEMLGFIRSGSIGASGALMVAGALAMMVGVVLVSGGLVQVLGLLAPRLGPAGRFAVRDAVRQRSRTAPAVAAVLAAVTGATAALVVVASTETYNAAMYRGIGAPGVVAVGAGADDGPLTPEDDVLLRETLRDQLPVGEIVPVSAAAPAEQVDDAFVAYSVVRHPDALCPWYRDDGSSRHAEPGDTRCTLDPGGWEIWRHATGFSEVVDDGTAVGRLGVPGADEAAAALAAGRVVVASPHDVWPDGTVHLAVEAWPDAGGPAEQLRTVVLPGTAVDLGHQLQLGVVLPAGVAELGARVAPAGYLVTTTRMPTVQEEADAEHAVRQAVAAGLHVERGWQGSGPGMLWAVALVALLLGVGAVAMTVALAARDARPDLVLLAAAGAAPALRRRVSAAQAGVLCAVGVPLGAGAGLLLGHLMIRARHYRDLDWVTVVPWSAVGLLVVGLPLLAVAGAWLLAPRAAPVERRVDL</sequence>
<keyword evidence="5 7" id="KW-0472">Membrane</keyword>
<feature type="transmembrane region" description="Helical" evidence="7">
    <location>
        <begin position="350"/>
        <end position="376"/>
    </location>
</feature>
<evidence type="ECO:0000256" key="2">
    <source>
        <dbReference type="ARBA" id="ARBA00022475"/>
    </source>
</evidence>
<reference evidence="10 11" key="1">
    <citation type="submission" date="2020-07" db="EMBL/GenBank/DDBJ databases">
        <title>Sequencing the genomes of 1000 actinobacteria strains.</title>
        <authorList>
            <person name="Klenk H.-P."/>
        </authorList>
    </citation>
    <scope>NUCLEOTIDE SEQUENCE [LARGE SCALE GENOMIC DNA]</scope>
    <source>
        <strain evidence="10 11">DSM 24482</strain>
    </source>
</reference>
<evidence type="ECO:0000256" key="6">
    <source>
        <dbReference type="SAM" id="MobiDB-lite"/>
    </source>
</evidence>